<accession>A0A1I4W583</accession>
<organism evidence="2 3">
    <name type="scientific">Izhakiella capsodis</name>
    <dbReference type="NCBI Taxonomy" id="1367852"/>
    <lineage>
        <taxon>Bacteria</taxon>
        <taxon>Pseudomonadati</taxon>
        <taxon>Pseudomonadota</taxon>
        <taxon>Gammaproteobacteria</taxon>
        <taxon>Enterobacterales</taxon>
        <taxon>Erwiniaceae</taxon>
        <taxon>Izhakiella</taxon>
    </lineage>
</organism>
<evidence type="ECO:0000313" key="2">
    <source>
        <dbReference type="EMBL" id="SFN08537.1"/>
    </source>
</evidence>
<evidence type="ECO:0000256" key="1">
    <source>
        <dbReference type="SAM" id="MobiDB-lite"/>
    </source>
</evidence>
<feature type="compositionally biased region" description="Low complexity" evidence="1">
    <location>
        <begin position="94"/>
        <end position="117"/>
    </location>
</feature>
<dbReference type="EMBL" id="FOVC01000002">
    <property type="protein sequence ID" value="SFN08537.1"/>
    <property type="molecule type" value="Genomic_DNA"/>
</dbReference>
<dbReference type="Proteomes" id="UP000242222">
    <property type="component" value="Unassembled WGS sequence"/>
</dbReference>
<feature type="compositionally biased region" description="Polar residues" evidence="1">
    <location>
        <begin position="83"/>
        <end position="93"/>
    </location>
</feature>
<keyword evidence="3" id="KW-1185">Reference proteome</keyword>
<reference evidence="3" key="1">
    <citation type="submission" date="2016-10" db="EMBL/GenBank/DDBJ databases">
        <authorList>
            <person name="Varghese N."/>
            <person name="Submissions S."/>
        </authorList>
    </citation>
    <scope>NUCLEOTIDE SEQUENCE [LARGE SCALE GENOMIC DNA]</scope>
    <source>
        <strain evidence="3">N6PO6</strain>
    </source>
</reference>
<name>A0A1I4W583_9GAMM</name>
<feature type="region of interest" description="Disordered" evidence="1">
    <location>
        <begin position="64"/>
        <end position="121"/>
    </location>
</feature>
<evidence type="ECO:0000313" key="3">
    <source>
        <dbReference type="Proteomes" id="UP000242222"/>
    </source>
</evidence>
<dbReference type="AlphaFoldDB" id="A0A1I4W583"/>
<dbReference type="OrthoDB" id="6623070at2"/>
<dbReference type="STRING" id="1367852.SAMN05216516_102290"/>
<protein>
    <submittedName>
        <fullName evidence="2">Uncharacterized protein</fullName>
    </submittedName>
</protein>
<dbReference type="PROSITE" id="PS51257">
    <property type="entry name" value="PROKAR_LIPOPROTEIN"/>
    <property type="match status" value="1"/>
</dbReference>
<dbReference type="RefSeq" id="WP_092875716.1">
    <property type="nucleotide sequence ID" value="NZ_FOVC01000002.1"/>
</dbReference>
<proteinExistence type="predicted"/>
<sequence length="294" mass="33415">MAKFKIDNILYILIFIYSGYACAEVTLQDPLMTAINSQELSNVKKKNKEEVNTIIANLSEIKNTSDFPNKPKGDDGNSKKEMSSTSSTQAQVFSEQNSENKINSSINRKNSQSISSKLSNNKQDAEVIQQQLNLLEEKNIKFEKELDSLINIQKLNYENSIISKEIDKEKEIELSPELKYMNTFINEKGVRKDSTGFYYHVIKTGYDKIIDGDFINLTVTEETDKYRKISNVRNIMLKYSDKLPPIVYYSLKNIGFGGEVKAVALASYEYPGGNYPKGITSDTPLVYLISIDRK</sequence>
<feature type="compositionally biased region" description="Basic and acidic residues" evidence="1">
    <location>
        <begin position="69"/>
        <end position="82"/>
    </location>
</feature>
<gene>
    <name evidence="2" type="ORF">SAMN05216516_102290</name>
</gene>